<dbReference type="Pfam" id="PF05708">
    <property type="entry name" value="Peptidase_C92"/>
    <property type="match status" value="1"/>
</dbReference>
<name>X0V4E3_9ZZZZ</name>
<dbReference type="AlphaFoldDB" id="X0V4E3"/>
<comment type="caution">
    <text evidence="1">The sequence shown here is derived from an EMBL/GenBank/DDBJ whole genome shotgun (WGS) entry which is preliminary data.</text>
</comment>
<dbReference type="InterPro" id="IPR038765">
    <property type="entry name" value="Papain-like_cys_pep_sf"/>
</dbReference>
<protein>
    <recommendedName>
        <fullName evidence="2">LRAT domain-containing protein</fullName>
    </recommendedName>
</protein>
<accession>X0V4E3</accession>
<dbReference type="Gene3D" id="3.90.1720.10">
    <property type="entry name" value="endopeptidase domain like (from Nostoc punctiforme)"/>
    <property type="match status" value="1"/>
</dbReference>
<dbReference type="SUPFAM" id="SSF54001">
    <property type="entry name" value="Cysteine proteinases"/>
    <property type="match status" value="1"/>
</dbReference>
<reference evidence="1" key="1">
    <citation type="journal article" date="2014" name="Front. Microbiol.">
        <title>High frequency of phylogenetically diverse reductive dehalogenase-homologous genes in deep subseafloor sedimentary metagenomes.</title>
        <authorList>
            <person name="Kawai M."/>
            <person name="Futagami T."/>
            <person name="Toyoda A."/>
            <person name="Takaki Y."/>
            <person name="Nishi S."/>
            <person name="Hori S."/>
            <person name="Arai W."/>
            <person name="Tsubouchi T."/>
            <person name="Morono Y."/>
            <person name="Uchiyama I."/>
            <person name="Ito T."/>
            <person name="Fujiyama A."/>
            <person name="Inagaki F."/>
            <person name="Takami H."/>
        </authorList>
    </citation>
    <scope>NUCLEOTIDE SEQUENCE</scope>
    <source>
        <strain evidence="1">Expedition CK06-06</strain>
    </source>
</reference>
<proteinExistence type="predicted"/>
<feature type="non-terminal residue" evidence="1">
    <location>
        <position position="152"/>
    </location>
</feature>
<sequence length="152" mass="17326">MMKIPQWIIEFTGHTMLHKYPPFVIYRPDIHKVRGPDVRLVLDIVRKGDILLRRFDGYLNTLLTPGYWGHAGIYVGDNQVVHAVSEGVISEDILNFCRADAVCVLSICGISWERILSAIEKAKTAADQNIEYDFDFCGNNESYYCTELVDIV</sequence>
<organism evidence="1">
    <name type="scientific">marine sediment metagenome</name>
    <dbReference type="NCBI Taxonomy" id="412755"/>
    <lineage>
        <taxon>unclassified sequences</taxon>
        <taxon>metagenomes</taxon>
        <taxon>ecological metagenomes</taxon>
    </lineage>
</organism>
<evidence type="ECO:0000313" key="1">
    <source>
        <dbReference type="EMBL" id="GAG07388.1"/>
    </source>
</evidence>
<dbReference type="EMBL" id="BARS01027042">
    <property type="protein sequence ID" value="GAG07388.1"/>
    <property type="molecule type" value="Genomic_DNA"/>
</dbReference>
<evidence type="ECO:0008006" key="2">
    <source>
        <dbReference type="Google" id="ProtNLM"/>
    </source>
</evidence>
<dbReference type="InterPro" id="IPR024453">
    <property type="entry name" value="Peptidase_C92"/>
</dbReference>
<gene>
    <name evidence="1" type="ORF">S01H1_42516</name>
</gene>